<accession>A0A2I8VR51</accession>
<dbReference type="RefSeq" id="WP_103428067.1">
    <property type="nucleotide sequence ID" value="NZ_CP026311.1"/>
</dbReference>
<dbReference type="Proteomes" id="UP000236584">
    <property type="component" value="Plasmid unnamed2"/>
</dbReference>
<keyword evidence="2" id="KW-1185">Reference proteome</keyword>
<evidence type="ECO:0000313" key="1">
    <source>
        <dbReference type="EMBL" id="AUV84385.1"/>
    </source>
</evidence>
<dbReference type="OrthoDB" id="333710at2157"/>
<reference evidence="1 2" key="1">
    <citation type="submission" date="2018-01" db="EMBL/GenBank/DDBJ databases">
        <title>Complete genome sequence of Salinigranum rubrum GX10T, an extremely halophilic archaeon isolated from a marine solar saltern.</title>
        <authorList>
            <person name="Han S."/>
        </authorList>
    </citation>
    <scope>NUCLEOTIDE SEQUENCE [LARGE SCALE GENOMIC DNA]</scope>
    <source>
        <strain evidence="1 2">GX10</strain>
        <plasmid evidence="2">Plasmid unnamed2</plasmid>
    </source>
</reference>
<dbReference type="GeneID" id="35594997"/>
<dbReference type="EMBL" id="CP026311">
    <property type="protein sequence ID" value="AUV84385.1"/>
    <property type="molecule type" value="Genomic_DNA"/>
</dbReference>
<dbReference type="PROSITE" id="PS51257">
    <property type="entry name" value="PROKAR_LIPOPROTEIN"/>
    <property type="match status" value="1"/>
</dbReference>
<name>A0A2I8VR51_9EURY</name>
<sequence>MTPRRRREFLLAAGGAVAALSGCVSPGFPGSDGDADVTVYVGSYHWGFVLLDETGTEREEWAFDRGTVVDVVAFNTSAETALGALPSAVREGVPDHETLEERNEDRIPAPTTGDFHDALEDANERYPDHSLAVMPSGRNMGGGMGGMMLHPIPLPADATTPTTARLRASERGDYTLSCLTDCGYGHPYMERDGAFVVR</sequence>
<dbReference type="KEGG" id="srub:C2R22_22855"/>
<evidence type="ECO:0000313" key="2">
    <source>
        <dbReference type="Proteomes" id="UP000236584"/>
    </source>
</evidence>
<gene>
    <name evidence="1" type="ORF">C2R22_22855</name>
</gene>
<protein>
    <submittedName>
        <fullName evidence="1">Uncharacterized protein</fullName>
    </submittedName>
</protein>
<organism evidence="1 2">
    <name type="scientific">Salinigranum rubrum</name>
    <dbReference type="NCBI Taxonomy" id="755307"/>
    <lineage>
        <taxon>Archaea</taxon>
        <taxon>Methanobacteriati</taxon>
        <taxon>Methanobacteriota</taxon>
        <taxon>Stenosarchaea group</taxon>
        <taxon>Halobacteria</taxon>
        <taxon>Halobacteriales</taxon>
        <taxon>Haloferacaceae</taxon>
        <taxon>Salinigranum</taxon>
    </lineage>
</organism>
<geneLocation type="plasmid" evidence="1">
    <name>unnamed2</name>
</geneLocation>
<dbReference type="AlphaFoldDB" id="A0A2I8VR51"/>
<keyword evidence="1" id="KW-0614">Plasmid</keyword>
<proteinExistence type="predicted"/>